<evidence type="ECO:0000256" key="1">
    <source>
        <dbReference type="SAM" id="MobiDB-lite"/>
    </source>
</evidence>
<keyword evidence="5" id="KW-1185">Reference proteome</keyword>
<accession>A0AAD6YL68</accession>
<keyword evidence="2" id="KW-0812">Transmembrane</keyword>
<reference evidence="4" key="1">
    <citation type="submission" date="2023-03" db="EMBL/GenBank/DDBJ databases">
        <title>Massive genome expansion in bonnet fungi (Mycena s.s.) driven by repeated elements and novel gene families across ecological guilds.</title>
        <authorList>
            <consortium name="Lawrence Berkeley National Laboratory"/>
            <person name="Harder C.B."/>
            <person name="Miyauchi S."/>
            <person name="Viragh M."/>
            <person name="Kuo A."/>
            <person name="Thoen E."/>
            <person name="Andreopoulos B."/>
            <person name="Lu D."/>
            <person name="Skrede I."/>
            <person name="Drula E."/>
            <person name="Henrissat B."/>
            <person name="Morin E."/>
            <person name="Kohler A."/>
            <person name="Barry K."/>
            <person name="LaButti K."/>
            <person name="Morin E."/>
            <person name="Salamov A."/>
            <person name="Lipzen A."/>
            <person name="Mereny Z."/>
            <person name="Hegedus B."/>
            <person name="Baldrian P."/>
            <person name="Stursova M."/>
            <person name="Weitz H."/>
            <person name="Taylor A."/>
            <person name="Grigoriev I.V."/>
            <person name="Nagy L.G."/>
            <person name="Martin F."/>
            <person name="Kauserud H."/>
        </authorList>
    </citation>
    <scope>NUCLEOTIDE SEQUENCE</scope>
    <source>
        <strain evidence="4">9144</strain>
    </source>
</reference>
<feature type="compositionally biased region" description="Basic and acidic residues" evidence="1">
    <location>
        <begin position="274"/>
        <end position="299"/>
    </location>
</feature>
<feature type="region of interest" description="Disordered" evidence="1">
    <location>
        <begin position="273"/>
        <end position="315"/>
    </location>
</feature>
<dbReference type="InterPro" id="IPR045339">
    <property type="entry name" value="DUF6534"/>
</dbReference>
<keyword evidence="2" id="KW-1133">Transmembrane helix</keyword>
<dbReference type="Pfam" id="PF20152">
    <property type="entry name" value="DUF6534"/>
    <property type="match status" value="1"/>
</dbReference>
<feature type="transmembrane region" description="Helical" evidence="2">
    <location>
        <begin position="36"/>
        <end position="52"/>
    </location>
</feature>
<protein>
    <recommendedName>
        <fullName evidence="3">DUF6534 domain-containing protein</fullName>
    </recommendedName>
</protein>
<dbReference type="PANTHER" id="PTHR40465">
    <property type="entry name" value="CHROMOSOME 1, WHOLE GENOME SHOTGUN SEQUENCE"/>
    <property type="match status" value="1"/>
</dbReference>
<evidence type="ECO:0000313" key="5">
    <source>
        <dbReference type="Proteomes" id="UP001219525"/>
    </source>
</evidence>
<feature type="transmembrane region" description="Helical" evidence="2">
    <location>
        <begin position="140"/>
        <end position="163"/>
    </location>
</feature>
<evidence type="ECO:0000259" key="3">
    <source>
        <dbReference type="Pfam" id="PF20152"/>
    </source>
</evidence>
<sequence length="315" mass="34110">MSSPANPSPAPDPLAAAAAAAAAAVAAAIVQVKEVFATSAYGISVLQCYLYFRDYSRDSVLLKLTVTMVAHSLYTYFVLNFGNLAADALTFVTLTAQCYYAWQIWTVSRNVFVVGAILLLAWTFRFPLVETIATKSFQAISGPVQGTAFACDVLITIALIYYLRSRRTRGIRTTEQIVDKLVIYAMCRGIVTAYVALNETPPPFLNANSPASHSSLYVNSILASLNARRSVLGKGDPEQSFRTDSKSTGGGTDSTKTMPLVFIAPKNNATVTFDKADPEASYHDSHTDHQSNHENKAEILPHAVPGMPVDARSDR</sequence>
<dbReference type="Proteomes" id="UP001219525">
    <property type="component" value="Unassembled WGS sequence"/>
</dbReference>
<evidence type="ECO:0000256" key="2">
    <source>
        <dbReference type="SAM" id="Phobius"/>
    </source>
</evidence>
<feature type="compositionally biased region" description="Basic and acidic residues" evidence="1">
    <location>
        <begin position="235"/>
        <end position="245"/>
    </location>
</feature>
<evidence type="ECO:0000313" key="4">
    <source>
        <dbReference type="EMBL" id="KAJ7222418.1"/>
    </source>
</evidence>
<comment type="caution">
    <text evidence="4">The sequence shown here is derived from an EMBL/GenBank/DDBJ whole genome shotgun (WGS) entry which is preliminary data.</text>
</comment>
<organism evidence="4 5">
    <name type="scientific">Mycena pura</name>
    <dbReference type="NCBI Taxonomy" id="153505"/>
    <lineage>
        <taxon>Eukaryota</taxon>
        <taxon>Fungi</taxon>
        <taxon>Dikarya</taxon>
        <taxon>Basidiomycota</taxon>
        <taxon>Agaricomycotina</taxon>
        <taxon>Agaricomycetes</taxon>
        <taxon>Agaricomycetidae</taxon>
        <taxon>Agaricales</taxon>
        <taxon>Marasmiineae</taxon>
        <taxon>Mycenaceae</taxon>
        <taxon>Mycena</taxon>
    </lineage>
</organism>
<dbReference type="EMBL" id="JARJCW010000007">
    <property type="protein sequence ID" value="KAJ7222418.1"/>
    <property type="molecule type" value="Genomic_DNA"/>
</dbReference>
<keyword evidence="2" id="KW-0472">Membrane</keyword>
<feature type="region of interest" description="Disordered" evidence="1">
    <location>
        <begin position="233"/>
        <end position="257"/>
    </location>
</feature>
<proteinExistence type="predicted"/>
<dbReference type="AlphaFoldDB" id="A0AAD6YL68"/>
<gene>
    <name evidence="4" type="ORF">GGX14DRAFT_428709</name>
</gene>
<feature type="domain" description="DUF6534" evidence="3">
    <location>
        <begin position="148"/>
        <end position="230"/>
    </location>
</feature>
<feature type="transmembrane region" description="Helical" evidence="2">
    <location>
        <begin position="111"/>
        <end position="128"/>
    </location>
</feature>
<dbReference type="PANTHER" id="PTHR40465:SF1">
    <property type="entry name" value="DUF6534 DOMAIN-CONTAINING PROTEIN"/>
    <property type="match status" value="1"/>
</dbReference>
<name>A0AAD6YL68_9AGAR</name>